<dbReference type="EMBL" id="JAQLWV010000038">
    <property type="protein sequence ID" value="MDB7935172.1"/>
    <property type="molecule type" value="Genomic_DNA"/>
</dbReference>
<dbReference type="EMBL" id="CYZT01000046">
    <property type="protein sequence ID" value="CUO11626.1"/>
    <property type="molecule type" value="Genomic_DNA"/>
</dbReference>
<dbReference type="PANTHER" id="PTHR43376">
    <property type="entry name" value="OLIGOPEPTIDE TRANSPORT SYSTEM PERMEASE PROTEIN"/>
    <property type="match status" value="1"/>
</dbReference>
<dbReference type="InterPro" id="IPR000515">
    <property type="entry name" value="MetI-like"/>
</dbReference>
<dbReference type="PROSITE" id="PS50928">
    <property type="entry name" value="ABC_TM1"/>
    <property type="match status" value="1"/>
</dbReference>
<name>A0A174VVV0_FLAPL</name>
<evidence type="ECO:0000259" key="8">
    <source>
        <dbReference type="PROSITE" id="PS50928"/>
    </source>
</evidence>
<dbReference type="RefSeq" id="WP_009259827.1">
    <property type="nucleotide sequence ID" value="NZ_JADMVA010000012.1"/>
</dbReference>
<evidence type="ECO:0000313" key="10">
    <source>
        <dbReference type="EMBL" id="MDB7908875.1"/>
    </source>
</evidence>
<evidence type="ECO:0000313" key="11">
    <source>
        <dbReference type="EMBL" id="MDB7935172.1"/>
    </source>
</evidence>
<reference evidence="10" key="2">
    <citation type="submission" date="2023-01" db="EMBL/GenBank/DDBJ databases">
        <title>Human gut microbiome strain richness.</title>
        <authorList>
            <person name="Chen-Liaw A."/>
        </authorList>
    </citation>
    <scope>NUCLEOTIDE SEQUENCE</scope>
    <source>
        <strain evidence="11">1001287st1_F4_1001285I_161205</strain>
        <strain evidence="10">2225st1_A6_2225SCRN_200828</strain>
    </source>
</reference>
<dbReference type="Proteomes" id="UP001211006">
    <property type="component" value="Unassembled WGS sequence"/>
</dbReference>
<dbReference type="Proteomes" id="UP001211173">
    <property type="component" value="Unassembled WGS sequence"/>
</dbReference>
<dbReference type="Pfam" id="PF00528">
    <property type="entry name" value="BPD_transp_1"/>
    <property type="match status" value="1"/>
</dbReference>
<evidence type="ECO:0000256" key="7">
    <source>
        <dbReference type="RuleBase" id="RU363032"/>
    </source>
</evidence>
<keyword evidence="3" id="KW-1003">Cell membrane</keyword>
<comment type="similarity">
    <text evidence="7">Belongs to the binding-protein-dependent transport system permease family.</text>
</comment>
<feature type="transmembrane region" description="Helical" evidence="7">
    <location>
        <begin position="193"/>
        <end position="213"/>
    </location>
</feature>
<keyword evidence="6 7" id="KW-0472">Membrane</keyword>
<dbReference type="GO" id="GO:0005886">
    <property type="term" value="C:plasma membrane"/>
    <property type="evidence" value="ECO:0007669"/>
    <property type="project" value="UniProtKB-SubCell"/>
</dbReference>
<dbReference type="Gene3D" id="1.10.3720.10">
    <property type="entry name" value="MetI-like"/>
    <property type="match status" value="1"/>
</dbReference>
<evidence type="ECO:0000313" key="12">
    <source>
        <dbReference type="Proteomes" id="UP000095746"/>
    </source>
</evidence>
<evidence type="ECO:0000256" key="3">
    <source>
        <dbReference type="ARBA" id="ARBA00022475"/>
    </source>
</evidence>
<gene>
    <name evidence="9" type="primary">dppB_1</name>
    <name evidence="9" type="ORF">ERS852411_00997</name>
    <name evidence="10" type="ORF">PND83_23105</name>
    <name evidence="11" type="ORF">PNE06_18985</name>
</gene>
<dbReference type="AlphaFoldDB" id="A0A174VVV0"/>
<proteinExistence type="inferred from homology"/>
<dbReference type="CDD" id="cd06261">
    <property type="entry name" value="TM_PBP2"/>
    <property type="match status" value="1"/>
</dbReference>
<feature type="transmembrane region" description="Helical" evidence="7">
    <location>
        <begin position="153"/>
        <end position="173"/>
    </location>
</feature>
<sequence length="333" mass="36978">MWKKNLRRFIGKLLISLLTIFLVATFNFFLIRFMPGDPLEHLVGEEDYLYLTSAHPEVLEELEVEYGLDGTLWEQYTSYLGRLLHGDLGHSYKNKVAVLTLILQRLGRTFRLILPAIVLSSLIGIFLGAVAGWREGSRLDRVISRASLIIYSVPGYCLGMLGLMVFCFCLGVVPSGGMSSGGLTGLAYVKDVLWHMALPVGILTLSKSAYVILMMRSSVLDEKKADYALVSRTKGLKNSRILFRHIFPNAALPMVTIITMEVGFIVSGSMMIEQIFNWDGMGLLVYRAIGGNDYPVLQGSLLVLTVCVVLANVLSDLFCALLDPRIKDGIWSE</sequence>
<evidence type="ECO:0000256" key="5">
    <source>
        <dbReference type="ARBA" id="ARBA00022989"/>
    </source>
</evidence>
<reference evidence="9 12" key="1">
    <citation type="submission" date="2015-09" db="EMBL/GenBank/DDBJ databases">
        <authorList>
            <consortium name="Pathogen Informatics"/>
        </authorList>
    </citation>
    <scope>NUCLEOTIDE SEQUENCE [LARGE SCALE GENOMIC DNA]</scope>
    <source>
        <strain evidence="9 12">2789STDY5608854</strain>
    </source>
</reference>
<accession>A0A174VVV0</accession>
<evidence type="ECO:0000256" key="1">
    <source>
        <dbReference type="ARBA" id="ARBA00004651"/>
    </source>
</evidence>
<dbReference type="GO" id="GO:0055085">
    <property type="term" value="P:transmembrane transport"/>
    <property type="evidence" value="ECO:0007669"/>
    <property type="project" value="InterPro"/>
</dbReference>
<feature type="transmembrane region" description="Helical" evidence="7">
    <location>
        <begin position="112"/>
        <end position="133"/>
    </location>
</feature>
<protein>
    <submittedName>
        <fullName evidence="10">ABC transporter permease</fullName>
    </submittedName>
    <submittedName>
        <fullName evidence="9">Dipeptide transport system permease protein dppB</fullName>
    </submittedName>
</protein>
<evidence type="ECO:0000313" key="9">
    <source>
        <dbReference type="EMBL" id="CUO11626.1"/>
    </source>
</evidence>
<evidence type="ECO:0000256" key="4">
    <source>
        <dbReference type="ARBA" id="ARBA00022692"/>
    </source>
</evidence>
<keyword evidence="2 7" id="KW-0813">Transport</keyword>
<organism evidence="9 12">
    <name type="scientific">Flavonifractor plautii</name>
    <name type="common">Fusobacterium plautii</name>
    <dbReference type="NCBI Taxonomy" id="292800"/>
    <lineage>
        <taxon>Bacteria</taxon>
        <taxon>Bacillati</taxon>
        <taxon>Bacillota</taxon>
        <taxon>Clostridia</taxon>
        <taxon>Eubacteriales</taxon>
        <taxon>Oscillospiraceae</taxon>
        <taxon>Flavonifractor</taxon>
    </lineage>
</organism>
<feature type="domain" description="ABC transmembrane type-1" evidence="8">
    <location>
        <begin position="106"/>
        <end position="315"/>
    </location>
</feature>
<feature type="transmembrane region" description="Helical" evidence="7">
    <location>
        <begin position="296"/>
        <end position="322"/>
    </location>
</feature>
<dbReference type="InterPro" id="IPR035906">
    <property type="entry name" value="MetI-like_sf"/>
</dbReference>
<comment type="subcellular location">
    <subcellularLocation>
        <location evidence="1 7">Cell membrane</location>
        <topology evidence="1 7">Multi-pass membrane protein</topology>
    </subcellularLocation>
</comment>
<dbReference type="PANTHER" id="PTHR43376:SF1">
    <property type="entry name" value="OLIGOPEPTIDE TRANSPORT SYSTEM PERMEASE PROTEIN"/>
    <property type="match status" value="1"/>
</dbReference>
<feature type="transmembrane region" description="Helical" evidence="7">
    <location>
        <begin position="12"/>
        <end position="34"/>
    </location>
</feature>
<keyword evidence="5 7" id="KW-1133">Transmembrane helix</keyword>
<evidence type="ECO:0000256" key="6">
    <source>
        <dbReference type="ARBA" id="ARBA00023136"/>
    </source>
</evidence>
<feature type="transmembrane region" description="Helical" evidence="7">
    <location>
        <begin position="250"/>
        <end position="276"/>
    </location>
</feature>
<dbReference type="Pfam" id="PF19300">
    <property type="entry name" value="BPD_transp_1_N"/>
    <property type="match status" value="1"/>
</dbReference>
<dbReference type="SUPFAM" id="SSF161098">
    <property type="entry name" value="MetI-like"/>
    <property type="match status" value="1"/>
</dbReference>
<evidence type="ECO:0000256" key="2">
    <source>
        <dbReference type="ARBA" id="ARBA00022448"/>
    </source>
</evidence>
<dbReference type="EMBL" id="JAQLWO010000049">
    <property type="protein sequence ID" value="MDB7908875.1"/>
    <property type="molecule type" value="Genomic_DNA"/>
</dbReference>
<dbReference type="Proteomes" id="UP000095746">
    <property type="component" value="Unassembled WGS sequence"/>
</dbReference>
<keyword evidence="4 7" id="KW-0812">Transmembrane</keyword>
<dbReference type="InterPro" id="IPR045621">
    <property type="entry name" value="BPD_transp_1_N"/>
</dbReference>